<dbReference type="InterPro" id="IPR039537">
    <property type="entry name" value="Retrotran_Ty1/copia-like"/>
</dbReference>
<dbReference type="EMBL" id="JARYMX010000002">
    <property type="protein sequence ID" value="KAJ9561865.1"/>
    <property type="molecule type" value="Genomic_DNA"/>
</dbReference>
<accession>A0AA38TVS5</accession>
<dbReference type="InterPro" id="IPR057670">
    <property type="entry name" value="SH3_retrovirus"/>
</dbReference>
<dbReference type="InterPro" id="IPR036397">
    <property type="entry name" value="RNaseH_sf"/>
</dbReference>
<dbReference type="Gene3D" id="3.30.420.10">
    <property type="entry name" value="Ribonuclease H-like superfamily/Ribonuclease H"/>
    <property type="match status" value="1"/>
</dbReference>
<dbReference type="Pfam" id="PF25597">
    <property type="entry name" value="SH3_retrovirus"/>
    <property type="match status" value="1"/>
</dbReference>
<gene>
    <name evidence="2" type="ORF">OSB04_007025</name>
</gene>
<evidence type="ECO:0000259" key="1">
    <source>
        <dbReference type="Pfam" id="PF25597"/>
    </source>
</evidence>
<organism evidence="2 3">
    <name type="scientific">Centaurea solstitialis</name>
    <name type="common">yellow star-thistle</name>
    <dbReference type="NCBI Taxonomy" id="347529"/>
    <lineage>
        <taxon>Eukaryota</taxon>
        <taxon>Viridiplantae</taxon>
        <taxon>Streptophyta</taxon>
        <taxon>Embryophyta</taxon>
        <taxon>Tracheophyta</taxon>
        <taxon>Spermatophyta</taxon>
        <taxon>Magnoliopsida</taxon>
        <taxon>eudicotyledons</taxon>
        <taxon>Gunneridae</taxon>
        <taxon>Pentapetalae</taxon>
        <taxon>asterids</taxon>
        <taxon>campanulids</taxon>
        <taxon>Asterales</taxon>
        <taxon>Asteraceae</taxon>
        <taxon>Carduoideae</taxon>
        <taxon>Cardueae</taxon>
        <taxon>Centaureinae</taxon>
        <taxon>Centaurea</taxon>
    </lineage>
</organism>
<dbReference type="Proteomes" id="UP001172457">
    <property type="component" value="Chromosome 2"/>
</dbReference>
<evidence type="ECO:0000313" key="3">
    <source>
        <dbReference type="Proteomes" id="UP001172457"/>
    </source>
</evidence>
<dbReference type="AlphaFoldDB" id="A0AA38TVS5"/>
<protein>
    <recommendedName>
        <fullName evidence="1">Retroviral polymerase SH3-like domain-containing protein</fullName>
    </recommendedName>
</protein>
<name>A0AA38TVS5_9ASTR</name>
<proteinExistence type="predicted"/>
<dbReference type="SUPFAM" id="SSF53098">
    <property type="entry name" value="Ribonuclease H-like"/>
    <property type="match status" value="1"/>
</dbReference>
<reference evidence="2" key="1">
    <citation type="submission" date="2023-03" db="EMBL/GenBank/DDBJ databases">
        <title>Chromosome-scale reference genome and RAD-based genetic map of yellow starthistle (Centaurea solstitialis) reveal putative structural variation and QTLs associated with invader traits.</title>
        <authorList>
            <person name="Reatini B."/>
            <person name="Cang F.A."/>
            <person name="Jiang Q."/>
            <person name="Mckibben M.T.W."/>
            <person name="Barker M.S."/>
            <person name="Rieseberg L.H."/>
            <person name="Dlugosch K.M."/>
        </authorList>
    </citation>
    <scope>NUCLEOTIDE SEQUENCE</scope>
    <source>
        <strain evidence="2">CAN-66</strain>
        <tissue evidence="2">Leaf</tissue>
    </source>
</reference>
<dbReference type="InterPro" id="IPR012337">
    <property type="entry name" value="RNaseH-like_sf"/>
</dbReference>
<dbReference type="PANTHER" id="PTHR42648">
    <property type="entry name" value="TRANSPOSASE, PUTATIVE-RELATED"/>
    <property type="match status" value="1"/>
</dbReference>
<evidence type="ECO:0000313" key="2">
    <source>
        <dbReference type="EMBL" id="KAJ9561865.1"/>
    </source>
</evidence>
<dbReference type="GO" id="GO:0003676">
    <property type="term" value="F:nucleic acid binding"/>
    <property type="evidence" value="ECO:0007669"/>
    <property type="project" value="InterPro"/>
</dbReference>
<keyword evidence="3" id="KW-1185">Reference proteome</keyword>
<feature type="domain" description="Retroviral polymerase SH3-like" evidence="1">
    <location>
        <begin position="258"/>
        <end position="312"/>
    </location>
</feature>
<comment type="caution">
    <text evidence="2">The sequence shown here is derived from an EMBL/GenBank/DDBJ whole genome shotgun (WGS) entry which is preliminary data.</text>
</comment>
<sequence length="362" mass="41398">MSDKEGKSSDLDKEEKSSDLVAPGIINYSAILKIPIKPSSSNWAQWSMFAQNGLSSIDKADHLTKQHPAPIPGEWYIDDSGIQMALWNAMEPQILTIAQNLPTLKEMWNNLSPSFSAKESLSHAYFVVQAYSRAEEGDSSFTDYFTRFSQLLDEVQNMFPPTTDIKISEERNNKMKWNCLNRPSGYQPPPRPKARVATDETRHLTSQNHFNSSMKTLWPDNTKEYFSTDFSSYLKTHDIVHESSCAYTSQQNGVAEPYVHDHHPQLTKLDPQAIRCVFLGYSQVQKGYRCYNPSFHRYFTSADVTFHESCPYFLEHSHLIFDPFPNDDIPDSPLIPTILVSAEHSVNLRSHMLRLLLPRASR</sequence>
<dbReference type="PANTHER" id="PTHR42648:SF31">
    <property type="entry name" value="RNA-DIRECTED DNA POLYMERASE"/>
    <property type="match status" value="1"/>
</dbReference>